<dbReference type="eggNOG" id="ENOG502S93Y">
    <property type="taxonomic scope" value="Eukaryota"/>
</dbReference>
<evidence type="ECO:0000313" key="3">
    <source>
        <dbReference type="Proteomes" id="UP000054032"/>
    </source>
</evidence>
<accession>W6ZBE4</accession>
<name>W6ZBE4_COCMI</name>
<evidence type="ECO:0000256" key="1">
    <source>
        <dbReference type="SAM" id="MobiDB-lite"/>
    </source>
</evidence>
<dbReference type="KEGG" id="bor:COCMIDRAFT_85488"/>
<dbReference type="HOGENOM" id="CLU_713682_0_0_1"/>
<feature type="compositionally biased region" description="Basic and acidic residues" evidence="1">
    <location>
        <begin position="62"/>
        <end position="79"/>
    </location>
</feature>
<evidence type="ECO:0000313" key="2">
    <source>
        <dbReference type="EMBL" id="EUC49122.1"/>
    </source>
</evidence>
<dbReference type="Proteomes" id="UP000054032">
    <property type="component" value="Unassembled WGS sequence"/>
</dbReference>
<keyword evidence="3" id="KW-1185">Reference proteome</keyword>
<dbReference type="GeneID" id="19126675"/>
<protein>
    <submittedName>
        <fullName evidence="2">Uncharacterized protein</fullName>
    </submittedName>
</protein>
<dbReference type="RefSeq" id="XP_007684321.1">
    <property type="nucleotide sequence ID" value="XM_007686131.1"/>
</dbReference>
<sequence>MTDITPVSPHNEIEVNRVRTETTLQYENAINPRSAFHVYPEGEHHKFISPVIDPGRERWCGPSQKEQKVKRLQKQERKKSGLPPVEPDDTAFFLHQPYLSFHAPPRVLYTGSSKYTANPVVLIHDGCFWRDYKLQLGQSISQPGVIDPRGVVSWRHNGGDKKALKDDEHKLKGYKVRGWRLWGETGKKYVHTVRANRKAGKGTDPDVLEVKGLESEKPAVAEEVIHLRWISPLSRHTRCYHFHYLGIDFYWKGTASVRESRACGLFLRFNHLKLVARLPIVNGKRYGQDELCLGKYTCSIAARKSGTLEFFDETILRLVDAHAPSMLDSSSDEGQLEENMRNERVLKLRKSTLYQVFMATATCMIRNEKEKRHTLLELLIVAAEGGG</sequence>
<dbReference type="AlphaFoldDB" id="W6ZBE4"/>
<proteinExistence type="predicted"/>
<feature type="region of interest" description="Disordered" evidence="1">
    <location>
        <begin position="62"/>
        <end position="86"/>
    </location>
</feature>
<gene>
    <name evidence="2" type="ORF">COCMIDRAFT_85488</name>
</gene>
<dbReference type="EMBL" id="KI963934">
    <property type="protein sequence ID" value="EUC49122.1"/>
    <property type="molecule type" value="Genomic_DNA"/>
</dbReference>
<organism evidence="2 3">
    <name type="scientific">Bipolaris oryzae ATCC 44560</name>
    <dbReference type="NCBI Taxonomy" id="930090"/>
    <lineage>
        <taxon>Eukaryota</taxon>
        <taxon>Fungi</taxon>
        <taxon>Dikarya</taxon>
        <taxon>Ascomycota</taxon>
        <taxon>Pezizomycotina</taxon>
        <taxon>Dothideomycetes</taxon>
        <taxon>Pleosporomycetidae</taxon>
        <taxon>Pleosporales</taxon>
        <taxon>Pleosporineae</taxon>
        <taxon>Pleosporaceae</taxon>
        <taxon>Bipolaris</taxon>
    </lineage>
</organism>
<reference evidence="2 3" key="1">
    <citation type="journal article" date="2013" name="PLoS Genet.">
        <title>Comparative genome structure, secondary metabolite, and effector coding capacity across Cochliobolus pathogens.</title>
        <authorList>
            <person name="Condon B.J."/>
            <person name="Leng Y."/>
            <person name="Wu D."/>
            <person name="Bushley K.E."/>
            <person name="Ohm R.A."/>
            <person name="Otillar R."/>
            <person name="Martin J."/>
            <person name="Schackwitz W."/>
            <person name="Grimwood J."/>
            <person name="MohdZainudin N."/>
            <person name="Xue C."/>
            <person name="Wang R."/>
            <person name="Manning V.A."/>
            <person name="Dhillon B."/>
            <person name="Tu Z.J."/>
            <person name="Steffenson B.J."/>
            <person name="Salamov A."/>
            <person name="Sun H."/>
            <person name="Lowry S."/>
            <person name="LaButti K."/>
            <person name="Han J."/>
            <person name="Copeland A."/>
            <person name="Lindquist E."/>
            <person name="Barry K."/>
            <person name="Schmutz J."/>
            <person name="Baker S.E."/>
            <person name="Ciuffetti L.M."/>
            <person name="Grigoriev I.V."/>
            <person name="Zhong S."/>
            <person name="Turgeon B.G."/>
        </authorList>
    </citation>
    <scope>NUCLEOTIDE SEQUENCE [LARGE SCALE GENOMIC DNA]</scope>
    <source>
        <strain evidence="2 3">ATCC 44560</strain>
    </source>
</reference>
<dbReference type="OrthoDB" id="3924768at2759"/>